<name>A0ABV9MM81_9MICC</name>
<dbReference type="Proteomes" id="UP001595884">
    <property type="component" value="Unassembled WGS sequence"/>
</dbReference>
<protein>
    <recommendedName>
        <fullName evidence="3">Toxin</fullName>
    </recommendedName>
</protein>
<evidence type="ECO:0000313" key="2">
    <source>
        <dbReference type="Proteomes" id="UP001595884"/>
    </source>
</evidence>
<proteinExistence type="predicted"/>
<dbReference type="EMBL" id="JBHSHE010000029">
    <property type="protein sequence ID" value="MFC4715910.1"/>
    <property type="molecule type" value="Genomic_DNA"/>
</dbReference>
<accession>A0ABV9MM81</accession>
<organism evidence="1 2">
    <name type="scientific">Glutamicibacter bergerei</name>
    <dbReference type="NCBI Taxonomy" id="256702"/>
    <lineage>
        <taxon>Bacteria</taxon>
        <taxon>Bacillati</taxon>
        <taxon>Actinomycetota</taxon>
        <taxon>Actinomycetes</taxon>
        <taxon>Micrococcales</taxon>
        <taxon>Micrococcaceae</taxon>
        <taxon>Glutamicibacter</taxon>
    </lineage>
</organism>
<comment type="caution">
    <text evidence="1">The sequence shown here is derived from an EMBL/GenBank/DDBJ whole genome shotgun (WGS) entry which is preliminary data.</text>
</comment>
<dbReference type="RefSeq" id="WP_096284347.1">
    <property type="nucleotide sequence ID" value="NZ_BAAAVQ010000017.1"/>
</dbReference>
<sequence length="92" mass="10414">MALNFSDSADKHGIDRADAMNAILNYDYRVEEFDEPRVGSTGRPDLFIGPTRDGSTQLEVMAVLTPPNEIFVFHVMEVRTKILKIAKERTDE</sequence>
<gene>
    <name evidence="1" type="ORF">ACFO7V_07115</name>
</gene>
<keyword evidence="2" id="KW-1185">Reference proteome</keyword>
<evidence type="ECO:0000313" key="1">
    <source>
        <dbReference type="EMBL" id="MFC4715910.1"/>
    </source>
</evidence>
<evidence type="ECO:0008006" key="3">
    <source>
        <dbReference type="Google" id="ProtNLM"/>
    </source>
</evidence>
<reference evidence="2" key="1">
    <citation type="journal article" date="2019" name="Int. J. Syst. Evol. Microbiol.">
        <title>The Global Catalogue of Microorganisms (GCM) 10K type strain sequencing project: providing services to taxonomists for standard genome sequencing and annotation.</title>
        <authorList>
            <consortium name="The Broad Institute Genomics Platform"/>
            <consortium name="The Broad Institute Genome Sequencing Center for Infectious Disease"/>
            <person name="Wu L."/>
            <person name="Ma J."/>
        </authorList>
    </citation>
    <scope>NUCLEOTIDE SEQUENCE [LARGE SCALE GENOMIC DNA]</scope>
    <source>
        <strain evidence="2">CGMCC 1.12849</strain>
    </source>
</reference>